<reference evidence="9 10" key="1">
    <citation type="submission" date="2016-10" db="EMBL/GenBank/DDBJ databases">
        <authorList>
            <person name="de Groot N.N."/>
        </authorList>
    </citation>
    <scope>NUCLEOTIDE SEQUENCE [LARGE SCALE GENOMIC DNA]</scope>
    <source>
        <strain evidence="9 10">ATCC 35958</strain>
    </source>
</reference>
<feature type="domain" description="Pyrroline-5-carboxylate reductase catalytic N-terminal" evidence="7">
    <location>
        <begin position="12"/>
        <end position="104"/>
    </location>
</feature>
<accession>A0A1H9N1B0</accession>
<dbReference type="InterPro" id="IPR036291">
    <property type="entry name" value="NAD(P)-bd_dom_sf"/>
</dbReference>
<dbReference type="Pfam" id="PF14748">
    <property type="entry name" value="P5CR_dimer"/>
    <property type="match status" value="1"/>
</dbReference>
<dbReference type="GO" id="GO:0004735">
    <property type="term" value="F:pyrroline-5-carboxylate reductase activity"/>
    <property type="evidence" value="ECO:0007669"/>
    <property type="project" value="UniProtKB-UniRule"/>
</dbReference>
<dbReference type="HAMAP" id="MF_01925">
    <property type="entry name" value="P5C_reductase"/>
    <property type="match status" value="1"/>
</dbReference>
<keyword evidence="3 4" id="KW-0560">Oxidoreductase</keyword>
<dbReference type="SUPFAM" id="SSF48179">
    <property type="entry name" value="6-phosphogluconate dehydrogenase C-terminal domain-like"/>
    <property type="match status" value="1"/>
</dbReference>
<dbReference type="Pfam" id="PF03807">
    <property type="entry name" value="F420_oxidored"/>
    <property type="match status" value="1"/>
</dbReference>
<feature type="domain" description="Pyrroline-5-carboxylate reductase dimerisation" evidence="8">
    <location>
        <begin position="167"/>
        <end position="271"/>
    </location>
</feature>
<evidence type="ECO:0000256" key="6">
    <source>
        <dbReference type="PIRSR" id="PIRSR000193-1"/>
    </source>
</evidence>
<dbReference type="GO" id="GO:0005737">
    <property type="term" value="C:cytoplasm"/>
    <property type="evidence" value="ECO:0007669"/>
    <property type="project" value="UniProtKB-SubCell"/>
</dbReference>
<evidence type="ECO:0000256" key="3">
    <source>
        <dbReference type="ARBA" id="ARBA00023002"/>
    </source>
</evidence>
<evidence type="ECO:0000256" key="1">
    <source>
        <dbReference type="ARBA" id="ARBA00005525"/>
    </source>
</evidence>
<feature type="binding site" evidence="6">
    <location>
        <begin position="76"/>
        <end position="79"/>
    </location>
    <ligand>
        <name>NADP(+)</name>
        <dbReference type="ChEBI" id="CHEBI:58349"/>
    </ligand>
</feature>
<feature type="binding site" evidence="6">
    <location>
        <begin position="15"/>
        <end position="20"/>
    </location>
    <ligand>
        <name>NADP(+)</name>
        <dbReference type="ChEBI" id="CHEBI:58349"/>
    </ligand>
</feature>
<sequence length="277" mass="29216">MSAPAATRFPEIAFIGGGNMASAILGGLIHQGLPISQIEVVEPWEQARAALQQQFGVVAQASAGPKLERAEVVVWAIKPQNFKEAALATEGHTRHALHLSVAAGIRSSSIARWLGSEQVVRAMPNTPALIGQGISGLYARPAVTAAQRQLVELVMASTGEHLWVQEEAQLDAVTALSGSGPAYVFYFLEAMVQAGVDMGLSAEQSEQLAISTFAGASELARRSHESPAVLRERVTSKGGTTYAALESMRGAELDRHFIAALRAAQARAHELGDACGD</sequence>
<dbReference type="Proteomes" id="UP000199766">
    <property type="component" value="Unassembled WGS sequence"/>
</dbReference>
<evidence type="ECO:0000256" key="2">
    <source>
        <dbReference type="ARBA" id="ARBA00022857"/>
    </source>
</evidence>
<dbReference type="NCBIfam" id="TIGR00112">
    <property type="entry name" value="proC"/>
    <property type="match status" value="1"/>
</dbReference>
<dbReference type="RefSeq" id="WP_245751385.1">
    <property type="nucleotide sequence ID" value="NZ_FOGD01000006.1"/>
</dbReference>
<dbReference type="GO" id="GO:0055129">
    <property type="term" value="P:L-proline biosynthetic process"/>
    <property type="evidence" value="ECO:0007669"/>
    <property type="project" value="UniProtKB-UniRule"/>
</dbReference>
<dbReference type="FunFam" id="1.10.3730.10:FF:000001">
    <property type="entry name" value="Pyrroline-5-carboxylate reductase"/>
    <property type="match status" value="1"/>
</dbReference>
<dbReference type="PANTHER" id="PTHR11645:SF0">
    <property type="entry name" value="PYRROLINE-5-CARBOXYLATE REDUCTASE 3"/>
    <property type="match status" value="1"/>
</dbReference>
<dbReference type="STRING" id="180197.SAMN02982919_02134"/>
<dbReference type="AlphaFoldDB" id="A0A1H9N1B0"/>
<evidence type="ECO:0000313" key="10">
    <source>
        <dbReference type="Proteomes" id="UP000199766"/>
    </source>
</evidence>
<dbReference type="PANTHER" id="PTHR11645">
    <property type="entry name" value="PYRROLINE-5-CARBOXYLATE REDUCTASE"/>
    <property type="match status" value="1"/>
</dbReference>
<evidence type="ECO:0000313" key="9">
    <source>
        <dbReference type="EMBL" id="SER29724.1"/>
    </source>
</evidence>
<comment type="similarity">
    <text evidence="1 4">Belongs to the pyrroline-5-carboxylate reductase family.</text>
</comment>
<evidence type="ECO:0000259" key="7">
    <source>
        <dbReference type="Pfam" id="PF03807"/>
    </source>
</evidence>
<keyword evidence="4" id="KW-0028">Amino-acid biosynthesis</keyword>
<organism evidence="9 10">
    <name type="scientific">Giesbergeria anulus</name>
    <dbReference type="NCBI Taxonomy" id="180197"/>
    <lineage>
        <taxon>Bacteria</taxon>
        <taxon>Pseudomonadati</taxon>
        <taxon>Pseudomonadota</taxon>
        <taxon>Betaproteobacteria</taxon>
        <taxon>Burkholderiales</taxon>
        <taxon>Comamonadaceae</taxon>
        <taxon>Giesbergeria</taxon>
    </lineage>
</organism>
<comment type="pathway">
    <text evidence="4">Amino-acid biosynthesis; L-proline biosynthesis; L-proline from L-glutamate 5-semialdehyde: step 1/1.</text>
</comment>
<dbReference type="PIRSF" id="PIRSF000193">
    <property type="entry name" value="Pyrrol-5-carb_rd"/>
    <property type="match status" value="1"/>
</dbReference>
<dbReference type="Gene3D" id="3.40.50.720">
    <property type="entry name" value="NAD(P)-binding Rossmann-like Domain"/>
    <property type="match status" value="1"/>
</dbReference>
<dbReference type="EMBL" id="FOGD01000006">
    <property type="protein sequence ID" value="SER29724.1"/>
    <property type="molecule type" value="Genomic_DNA"/>
</dbReference>
<keyword evidence="2 4" id="KW-0521">NADP</keyword>
<evidence type="ECO:0000256" key="4">
    <source>
        <dbReference type="HAMAP-Rule" id="MF_01925"/>
    </source>
</evidence>
<keyword evidence="4" id="KW-0963">Cytoplasm</keyword>
<dbReference type="InterPro" id="IPR008927">
    <property type="entry name" value="6-PGluconate_DH-like_C_sf"/>
</dbReference>
<dbReference type="InterPro" id="IPR000304">
    <property type="entry name" value="Pyrroline-COOH_reductase"/>
</dbReference>
<keyword evidence="10" id="KW-1185">Reference proteome</keyword>
<dbReference type="SUPFAM" id="SSF51735">
    <property type="entry name" value="NAD(P)-binding Rossmann-fold domains"/>
    <property type="match status" value="1"/>
</dbReference>
<comment type="subcellular location">
    <subcellularLocation>
        <location evidence="4">Cytoplasm</location>
    </subcellularLocation>
</comment>
<keyword evidence="4" id="KW-0641">Proline biosynthesis</keyword>
<comment type="function">
    <text evidence="4">Catalyzes the reduction of 1-pyrroline-5-carboxylate (PCA) to L-proline.</text>
</comment>
<comment type="catalytic activity">
    <reaction evidence="4">
        <text>L-proline + NADP(+) = (S)-1-pyrroline-5-carboxylate + NADPH + 2 H(+)</text>
        <dbReference type="Rhea" id="RHEA:14109"/>
        <dbReference type="ChEBI" id="CHEBI:15378"/>
        <dbReference type="ChEBI" id="CHEBI:17388"/>
        <dbReference type="ChEBI" id="CHEBI:57783"/>
        <dbReference type="ChEBI" id="CHEBI:58349"/>
        <dbReference type="ChEBI" id="CHEBI:60039"/>
        <dbReference type="EC" id="1.5.1.2"/>
    </reaction>
</comment>
<name>A0A1H9N1B0_9BURK</name>
<dbReference type="Gene3D" id="1.10.3730.10">
    <property type="entry name" value="ProC C-terminal domain-like"/>
    <property type="match status" value="1"/>
</dbReference>
<comment type="catalytic activity">
    <reaction evidence="4">
        <text>L-proline + NAD(+) = (S)-1-pyrroline-5-carboxylate + NADH + 2 H(+)</text>
        <dbReference type="Rhea" id="RHEA:14105"/>
        <dbReference type="ChEBI" id="CHEBI:15378"/>
        <dbReference type="ChEBI" id="CHEBI:17388"/>
        <dbReference type="ChEBI" id="CHEBI:57540"/>
        <dbReference type="ChEBI" id="CHEBI:57945"/>
        <dbReference type="ChEBI" id="CHEBI:60039"/>
        <dbReference type="EC" id="1.5.1.2"/>
    </reaction>
</comment>
<protein>
    <recommendedName>
        <fullName evidence="4 5">Pyrroline-5-carboxylate reductase</fullName>
        <shortName evidence="4">P5C reductase</shortName>
        <shortName evidence="4">P5CR</shortName>
        <ecNumber evidence="4 5">1.5.1.2</ecNumber>
    </recommendedName>
    <alternativeName>
        <fullName evidence="4">PCA reductase</fullName>
    </alternativeName>
</protein>
<dbReference type="InterPro" id="IPR029036">
    <property type="entry name" value="P5CR_dimer"/>
</dbReference>
<evidence type="ECO:0000256" key="5">
    <source>
        <dbReference type="NCBIfam" id="TIGR00112"/>
    </source>
</evidence>
<evidence type="ECO:0000259" key="8">
    <source>
        <dbReference type="Pfam" id="PF14748"/>
    </source>
</evidence>
<dbReference type="UniPathway" id="UPA00098">
    <property type="reaction ID" value="UER00361"/>
</dbReference>
<dbReference type="EC" id="1.5.1.2" evidence="4 5"/>
<gene>
    <name evidence="4" type="primary">proC</name>
    <name evidence="9" type="ORF">SAMN02982919_02134</name>
</gene>
<dbReference type="InterPro" id="IPR028939">
    <property type="entry name" value="P5C_Rdtase_cat_N"/>
</dbReference>
<proteinExistence type="inferred from homology"/>